<dbReference type="Pfam" id="PF12706">
    <property type="entry name" value="Lactamase_B_2"/>
    <property type="match status" value="1"/>
</dbReference>
<protein>
    <submittedName>
        <fullName evidence="2">MBL fold metallo-hydrolase</fullName>
    </submittedName>
</protein>
<sequence length="276" mass="30881">MKYCAIASGSNGNCYYIADGEDAVLVDVGINTKHVELRMANLGISPTSVKAIFITHEHTDHIRGLSVFCKRYQIPVYTTAGTYQGSRLHLPNHLVNIILPNAKIQVGRLSVYGIPKYHDAKEPCSFVVSNGAVNIGVLTDLGRACANVQHVIQHADVLVLEANYDEDMLEQGRYSFFLKNRIRSGWGHISNRVSLETFLEYRTDRLRHLILSHLSGENNSVDLVHGTFAPHCNTIKLSIATRYQETELFDIRDLGEPYLKESACVPTETNRIVADR</sequence>
<keyword evidence="3" id="KW-1185">Reference proteome</keyword>
<dbReference type="RefSeq" id="WP_380906538.1">
    <property type="nucleotide sequence ID" value="NZ_JBHUEG010000018.1"/>
</dbReference>
<organism evidence="2 3">
    <name type="scientific">Sphingobacterium suaedae</name>
    <dbReference type="NCBI Taxonomy" id="1686402"/>
    <lineage>
        <taxon>Bacteria</taxon>
        <taxon>Pseudomonadati</taxon>
        <taxon>Bacteroidota</taxon>
        <taxon>Sphingobacteriia</taxon>
        <taxon>Sphingobacteriales</taxon>
        <taxon>Sphingobacteriaceae</taxon>
        <taxon>Sphingobacterium</taxon>
    </lineage>
</organism>
<dbReference type="SUPFAM" id="SSF56281">
    <property type="entry name" value="Metallo-hydrolase/oxidoreductase"/>
    <property type="match status" value="1"/>
</dbReference>
<dbReference type="InterPro" id="IPR036866">
    <property type="entry name" value="RibonucZ/Hydroxyglut_hydro"/>
</dbReference>
<gene>
    <name evidence="2" type="ORF">ACFSR5_20960</name>
</gene>
<dbReference type="EMBL" id="JBHULR010000021">
    <property type="protein sequence ID" value="MFD2550128.1"/>
    <property type="molecule type" value="Genomic_DNA"/>
</dbReference>
<reference evidence="3" key="1">
    <citation type="journal article" date="2019" name="Int. J. Syst. Evol. Microbiol.">
        <title>The Global Catalogue of Microorganisms (GCM) 10K type strain sequencing project: providing services to taxonomists for standard genome sequencing and annotation.</title>
        <authorList>
            <consortium name="The Broad Institute Genomics Platform"/>
            <consortium name="The Broad Institute Genome Sequencing Center for Infectious Disease"/>
            <person name="Wu L."/>
            <person name="Ma J."/>
        </authorList>
    </citation>
    <scope>NUCLEOTIDE SEQUENCE [LARGE SCALE GENOMIC DNA]</scope>
    <source>
        <strain evidence="3">KCTC 42662</strain>
    </source>
</reference>
<feature type="domain" description="Metallo-beta-lactamase" evidence="1">
    <location>
        <begin position="11"/>
        <end position="181"/>
    </location>
</feature>
<dbReference type="InterPro" id="IPR052533">
    <property type="entry name" value="WalJ/YycJ-like"/>
</dbReference>
<dbReference type="PANTHER" id="PTHR47619:SF1">
    <property type="entry name" value="EXODEOXYRIBONUCLEASE WALJ"/>
    <property type="match status" value="1"/>
</dbReference>
<dbReference type="InterPro" id="IPR001279">
    <property type="entry name" value="Metallo-B-lactamas"/>
</dbReference>
<accession>A0ABW5KP98</accession>
<dbReference type="SMART" id="SM00849">
    <property type="entry name" value="Lactamase_B"/>
    <property type="match status" value="1"/>
</dbReference>
<name>A0ABW5KP98_9SPHI</name>
<evidence type="ECO:0000259" key="1">
    <source>
        <dbReference type="SMART" id="SM00849"/>
    </source>
</evidence>
<proteinExistence type="predicted"/>
<evidence type="ECO:0000313" key="3">
    <source>
        <dbReference type="Proteomes" id="UP001597545"/>
    </source>
</evidence>
<comment type="caution">
    <text evidence="2">The sequence shown here is derived from an EMBL/GenBank/DDBJ whole genome shotgun (WGS) entry which is preliminary data.</text>
</comment>
<dbReference type="Gene3D" id="3.60.15.10">
    <property type="entry name" value="Ribonuclease Z/Hydroxyacylglutathione hydrolase-like"/>
    <property type="match status" value="1"/>
</dbReference>
<dbReference type="PANTHER" id="PTHR47619">
    <property type="entry name" value="METALLO-HYDROLASE YYCJ-RELATED"/>
    <property type="match status" value="1"/>
</dbReference>
<dbReference type="Proteomes" id="UP001597545">
    <property type="component" value="Unassembled WGS sequence"/>
</dbReference>
<evidence type="ECO:0000313" key="2">
    <source>
        <dbReference type="EMBL" id="MFD2550128.1"/>
    </source>
</evidence>